<dbReference type="EMBL" id="QPFP01000010">
    <property type="protein sequence ID" value="TEB34246.1"/>
    <property type="molecule type" value="Genomic_DNA"/>
</dbReference>
<dbReference type="Pfam" id="PF00023">
    <property type="entry name" value="Ank"/>
    <property type="match status" value="2"/>
</dbReference>
<dbReference type="Gene3D" id="1.25.40.20">
    <property type="entry name" value="Ankyrin repeat-containing domain"/>
    <property type="match status" value="1"/>
</dbReference>
<organism evidence="4 5">
    <name type="scientific">Coprinellus micaceus</name>
    <name type="common">Glistening ink-cap mushroom</name>
    <name type="synonym">Coprinus micaceus</name>
    <dbReference type="NCBI Taxonomy" id="71717"/>
    <lineage>
        <taxon>Eukaryota</taxon>
        <taxon>Fungi</taxon>
        <taxon>Dikarya</taxon>
        <taxon>Basidiomycota</taxon>
        <taxon>Agaricomycotina</taxon>
        <taxon>Agaricomycetes</taxon>
        <taxon>Agaricomycetidae</taxon>
        <taxon>Agaricales</taxon>
        <taxon>Agaricineae</taxon>
        <taxon>Psathyrellaceae</taxon>
        <taxon>Coprinellus</taxon>
    </lineage>
</organism>
<feature type="repeat" description="ANK" evidence="3">
    <location>
        <begin position="36"/>
        <end position="68"/>
    </location>
</feature>
<comment type="caution">
    <text evidence="4">The sequence shown here is derived from an EMBL/GenBank/DDBJ whole genome shotgun (WGS) entry which is preliminary data.</text>
</comment>
<evidence type="ECO:0000256" key="2">
    <source>
        <dbReference type="ARBA" id="ARBA00023043"/>
    </source>
</evidence>
<dbReference type="PANTHER" id="PTHR24189">
    <property type="entry name" value="MYOTROPHIN"/>
    <property type="match status" value="1"/>
</dbReference>
<dbReference type="AlphaFoldDB" id="A0A4Y7TJ96"/>
<evidence type="ECO:0000313" key="4">
    <source>
        <dbReference type="EMBL" id="TEB34246.1"/>
    </source>
</evidence>
<evidence type="ECO:0000256" key="1">
    <source>
        <dbReference type="ARBA" id="ARBA00022737"/>
    </source>
</evidence>
<protein>
    <submittedName>
        <fullName evidence="4">Uncharacterized protein</fullName>
    </submittedName>
</protein>
<keyword evidence="1" id="KW-0677">Repeat</keyword>
<proteinExistence type="predicted"/>
<accession>A0A4Y7TJ96</accession>
<feature type="repeat" description="ANK" evidence="3">
    <location>
        <begin position="95"/>
        <end position="127"/>
    </location>
</feature>
<sequence>MDHLLQYLQMVGDEHASYSILLQGIVSDLVNAIFRDGQTALEVACHRKDWKLVRALVDAGADVNASFRGMHNAFITSFIQWEEHRLTLHAGEDSDIRVALHAACYYEAKDVVYFLLEKGADPNIPASEYGMGTSSLLYAADMALSQETAGARMLSH</sequence>
<evidence type="ECO:0000313" key="5">
    <source>
        <dbReference type="Proteomes" id="UP000298030"/>
    </source>
</evidence>
<dbReference type="PROSITE" id="PS50088">
    <property type="entry name" value="ANK_REPEAT"/>
    <property type="match status" value="2"/>
</dbReference>
<dbReference type="SMART" id="SM00248">
    <property type="entry name" value="ANK"/>
    <property type="match status" value="2"/>
</dbReference>
<evidence type="ECO:0000256" key="3">
    <source>
        <dbReference type="PROSITE-ProRule" id="PRU00023"/>
    </source>
</evidence>
<dbReference type="PROSITE" id="PS50297">
    <property type="entry name" value="ANK_REP_REGION"/>
    <property type="match status" value="2"/>
</dbReference>
<keyword evidence="2 3" id="KW-0040">ANK repeat</keyword>
<name>A0A4Y7TJ96_COPMI</name>
<dbReference type="OrthoDB" id="194358at2759"/>
<dbReference type="InterPro" id="IPR036770">
    <property type="entry name" value="Ankyrin_rpt-contain_sf"/>
</dbReference>
<dbReference type="PANTHER" id="PTHR24189:SF50">
    <property type="entry name" value="ANKYRIN REPEAT AND SOCS BOX PROTEIN 2"/>
    <property type="match status" value="1"/>
</dbReference>
<dbReference type="Proteomes" id="UP000298030">
    <property type="component" value="Unassembled WGS sequence"/>
</dbReference>
<dbReference type="InterPro" id="IPR002110">
    <property type="entry name" value="Ankyrin_rpt"/>
</dbReference>
<dbReference type="InterPro" id="IPR050745">
    <property type="entry name" value="Multifunctional_regulatory"/>
</dbReference>
<dbReference type="SUPFAM" id="SSF48403">
    <property type="entry name" value="Ankyrin repeat"/>
    <property type="match status" value="1"/>
</dbReference>
<keyword evidence="5" id="KW-1185">Reference proteome</keyword>
<reference evidence="4 5" key="1">
    <citation type="journal article" date="2019" name="Nat. Ecol. Evol.">
        <title>Megaphylogeny resolves global patterns of mushroom evolution.</title>
        <authorList>
            <person name="Varga T."/>
            <person name="Krizsan K."/>
            <person name="Foldi C."/>
            <person name="Dima B."/>
            <person name="Sanchez-Garcia M."/>
            <person name="Sanchez-Ramirez S."/>
            <person name="Szollosi G.J."/>
            <person name="Szarkandi J.G."/>
            <person name="Papp V."/>
            <person name="Albert L."/>
            <person name="Andreopoulos W."/>
            <person name="Angelini C."/>
            <person name="Antonin V."/>
            <person name="Barry K.W."/>
            <person name="Bougher N.L."/>
            <person name="Buchanan P."/>
            <person name="Buyck B."/>
            <person name="Bense V."/>
            <person name="Catcheside P."/>
            <person name="Chovatia M."/>
            <person name="Cooper J."/>
            <person name="Damon W."/>
            <person name="Desjardin D."/>
            <person name="Finy P."/>
            <person name="Geml J."/>
            <person name="Haridas S."/>
            <person name="Hughes K."/>
            <person name="Justo A."/>
            <person name="Karasinski D."/>
            <person name="Kautmanova I."/>
            <person name="Kiss B."/>
            <person name="Kocsube S."/>
            <person name="Kotiranta H."/>
            <person name="LaButti K.M."/>
            <person name="Lechner B.E."/>
            <person name="Liimatainen K."/>
            <person name="Lipzen A."/>
            <person name="Lukacs Z."/>
            <person name="Mihaltcheva S."/>
            <person name="Morgado L.N."/>
            <person name="Niskanen T."/>
            <person name="Noordeloos M.E."/>
            <person name="Ohm R.A."/>
            <person name="Ortiz-Santana B."/>
            <person name="Ovrebo C."/>
            <person name="Racz N."/>
            <person name="Riley R."/>
            <person name="Savchenko A."/>
            <person name="Shiryaev A."/>
            <person name="Soop K."/>
            <person name="Spirin V."/>
            <person name="Szebenyi C."/>
            <person name="Tomsovsky M."/>
            <person name="Tulloss R.E."/>
            <person name="Uehling J."/>
            <person name="Grigoriev I.V."/>
            <person name="Vagvolgyi C."/>
            <person name="Papp T."/>
            <person name="Martin F.M."/>
            <person name="Miettinen O."/>
            <person name="Hibbett D.S."/>
            <person name="Nagy L.G."/>
        </authorList>
    </citation>
    <scope>NUCLEOTIDE SEQUENCE [LARGE SCALE GENOMIC DNA]</scope>
    <source>
        <strain evidence="4 5">FP101781</strain>
    </source>
</reference>
<gene>
    <name evidence="4" type="ORF">FA13DRAFT_76170</name>
</gene>